<feature type="compositionally biased region" description="Polar residues" evidence="1">
    <location>
        <begin position="90"/>
        <end position="101"/>
    </location>
</feature>
<comment type="caution">
    <text evidence="2">The sequence shown here is derived from an EMBL/GenBank/DDBJ whole genome shotgun (WGS) entry which is preliminary data.</text>
</comment>
<sequence>MEVWDQLHALEALEVKTDQYSPLLYPLIESVQPYDVLKAWDQRRDSQKEDHRVIRDEVMNFMKVEVNSEKRISRSRQSFAAENKKDDIPTATTLVSGTSSKRPPEQEYFKQSSGASVPPEFGLESQCTEMYCVPTANRTEFL</sequence>
<name>A0A8S9Y3R2_APOLU</name>
<evidence type="ECO:0000313" key="3">
    <source>
        <dbReference type="Proteomes" id="UP000466442"/>
    </source>
</evidence>
<dbReference type="Proteomes" id="UP000466442">
    <property type="component" value="Unassembled WGS sequence"/>
</dbReference>
<feature type="region of interest" description="Disordered" evidence="1">
    <location>
        <begin position="74"/>
        <end position="117"/>
    </location>
</feature>
<gene>
    <name evidence="2" type="ORF">GE061_010228</name>
</gene>
<evidence type="ECO:0000256" key="1">
    <source>
        <dbReference type="SAM" id="MobiDB-lite"/>
    </source>
</evidence>
<dbReference type="EMBL" id="WIXP02000002">
    <property type="protein sequence ID" value="KAF6215474.1"/>
    <property type="molecule type" value="Genomic_DNA"/>
</dbReference>
<dbReference type="OrthoDB" id="6777526at2759"/>
<dbReference type="AlphaFoldDB" id="A0A8S9Y3R2"/>
<organism evidence="2 3">
    <name type="scientific">Apolygus lucorum</name>
    <name type="common">Small green plant bug</name>
    <name type="synonym">Lygocoris lucorum</name>
    <dbReference type="NCBI Taxonomy" id="248454"/>
    <lineage>
        <taxon>Eukaryota</taxon>
        <taxon>Metazoa</taxon>
        <taxon>Ecdysozoa</taxon>
        <taxon>Arthropoda</taxon>
        <taxon>Hexapoda</taxon>
        <taxon>Insecta</taxon>
        <taxon>Pterygota</taxon>
        <taxon>Neoptera</taxon>
        <taxon>Paraneoptera</taxon>
        <taxon>Hemiptera</taxon>
        <taxon>Heteroptera</taxon>
        <taxon>Panheteroptera</taxon>
        <taxon>Cimicomorpha</taxon>
        <taxon>Miridae</taxon>
        <taxon>Mirini</taxon>
        <taxon>Apolygus</taxon>
    </lineage>
</organism>
<accession>A0A8S9Y3R2</accession>
<keyword evidence="3" id="KW-1185">Reference proteome</keyword>
<proteinExistence type="predicted"/>
<reference evidence="2" key="1">
    <citation type="journal article" date="2021" name="Mol. Ecol. Resour.">
        <title>Apolygus lucorum genome provides insights into omnivorousness and mesophyll feeding.</title>
        <authorList>
            <person name="Liu Y."/>
            <person name="Liu H."/>
            <person name="Wang H."/>
            <person name="Huang T."/>
            <person name="Liu B."/>
            <person name="Yang B."/>
            <person name="Yin L."/>
            <person name="Li B."/>
            <person name="Zhang Y."/>
            <person name="Zhang S."/>
            <person name="Jiang F."/>
            <person name="Zhang X."/>
            <person name="Ren Y."/>
            <person name="Wang B."/>
            <person name="Wang S."/>
            <person name="Lu Y."/>
            <person name="Wu K."/>
            <person name="Fan W."/>
            <person name="Wang G."/>
        </authorList>
    </citation>
    <scope>NUCLEOTIDE SEQUENCE</scope>
    <source>
        <strain evidence="2">12Hb</strain>
    </source>
</reference>
<evidence type="ECO:0000313" key="2">
    <source>
        <dbReference type="EMBL" id="KAF6215474.1"/>
    </source>
</evidence>
<protein>
    <submittedName>
        <fullName evidence="2">Uncharacterized protein</fullName>
    </submittedName>
</protein>